<dbReference type="AlphaFoldDB" id="A0AAD4GAD3"/>
<organism evidence="2 3">
    <name type="scientific">Boletus edulis BED1</name>
    <dbReference type="NCBI Taxonomy" id="1328754"/>
    <lineage>
        <taxon>Eukaryota</taxon>
        <taxon>Fungi</taxon>
        <taxon>Dikarya</taxon>
        <taxon>Basidiomycota</taxon>
        <taxon>Agaricomycotina</taxon>
        <taxon>Agaricomycetes</taxon>
        <taxon>Agaricomycetidae</taxon>
        <taxon>Boletales</taxon>
        <taxon>Boletineae</taxon>
        <taxon>Boletaceae</taxon>
        <taxon>Boletoideae</taxon>
        <taxon>Boletus</taxon>
    </lineage>
</organism>
<reference evidence="2" key="1">
    <citation type="submission" date="2019-10" db="EMBL/GenBank/DDBJ databases">
        <authorList>
            <consortium name="DOE Joint Genome Institute"/>
            <person name="Kuo A."/>
            <person name="Miyauchi S."/>
            <person name="Kiss E."/>
            <person name="Drula E."/>
            <person name="Kohler A."/>
            <person name="Sanchez-Garcia M."/>
            <person name="Andreopoulos B."/>
            <person name="Barry K.W."/>
            <person name="Bonito G."/>
            <person name="Buee M."/>
            <person name="Carver A."/>
            <person name="Chen C."/>
            <person name="Cichocki N."/>
            <person name="Clum A."/>
            <person name="Culley D."/>
            <person name="Crous P.W."/>
            <person name="Fauchery L."/>
            <person name="Girlanda M."/>
            <person name="Hayes R."/>
            <person name="Keri Z."/>
            <person name="LaButti K."/>
            <person name="Lipzen A."/>
            <person name="Lombard V."/>
            <person name="Magnuson J."/>
            <person name="Maillard F."/>
            <person name="Morin E."/>
            <person name="Murat C."/>
            <person name="Nolan M."/>
            <person name="Ohm R."/>
            <person name="Pangilinan J."/>
            <person name="Pereira M."/>
            <person name="Perotto S."/>
            <person name="Peter M."/>
            <person name="Riley R."/>
            <person name="Sitrit Y."/>
            <person name="Stielow B."/>
            <person name="Szollosi G."/>
            <person name="Zifcakova L."/>
            <person name="Stursova M."/>
            <person name="Spatafora J.W."/>
            <person name="Tedersoo L."/>
            <person name="Vaario L.-M."/>
            <person name="Yamada A."/>
            <person name="Yan M."/>
            <person name="Wang P."/>
            <person name="Xu J."/>
            <person name="Bruns T."/>
            <person name="Baldrian P."/>
            <person name="Vilgalys R."/>
            <person name="Henrissat B."/>
            <person name="Grigoriev I.V."/>
            <person name="Hibbett D."/>
            <person name="Nagy L.G."/>
            <person name="Martin F.M."/>
        </authorList>
    </citation>
    <scope>NUCLEOTIDE SEQUENCE</scope>
    <source>
        <strain evidence="2">BED1</strain>
    </source>
</reference>
<keyword evidence="3" id="KW-1185">Reference proteome</keyword>
<sequence>MPMRYRSSSPPLHPSYPDQIEPTDADDSIVLSDLVRTGEASRLRRRGAMRLDHNLLNAQRNEGGRATPPTVVVARTPSWIEPPSDDDESTQTWEQGYDPSSSPRPQDRSIVSVSDAYGYTLYCGGEETSSSSVQQTSVYVRSPLPSYPPVPSDGGLARRNMPTRKTNGCGAVIHLRASRREGSSVWVGKDEATSAVVPMDASYFERRTVVRMIRSACGCVREGVGCAICGNTLGTRYKPCQTAADGLFSLQHVSQAPICPQGPRYWHGRTPAANSTTSPSYIYTFFASNVTRASQSPIPRVPPPSSTSPEESFYSVENAFDTLIDRLASASPLPMTDEDRITLEQSSRPQADLEFDPDGAPLPSDPGSPDKTSAELVLLPGR</sequence>
<name>A0AAD4GAD3_BOLED</name>
<evidence type="ECO:0000313" key="2">
    <source>
        <dbReference type="EMBL" id="KAF8432927.1"/>
    </source>
</evidence>
<gene>
    <name evidence="2" type="ORF">L210DRAFT_2751546</name>
</gene>
<feature type="region of interest" description="Disordered" evidence="1">
    <location>
        <begin position="332"/>
        <end position="382"/>
    </location>
</feature>
<accession>A0AAD4GAD3</accession>
<reference evidence="2" key="2">
    <citation type="journal article" date="2020" name="Nat. Commun.">
        <title>Large-scale genome sequencing of mycorrhizal fungi provides insights into the early evolution of symbiotic traits.</title>
        <authorList>
            <person name="Miyauchi S."/>
            <person name="Kiss E."/>
            <person name="Kuo A."/>
            <person name="Drula E."/>
            <person name="Kohler A."/>
            <person name="Sanchez-Garcia M."/>
            <person name="Morin E."/>
            <person name="Andreopoulos B."/>
            <person name="Barry K.W."/>
            <person name="Bonito G."/>
            <person name="Buee M."/>
            <person name="Carver A."/>
            <person name="Chen C."/>
            <person name="Cichocki N."/>
            <person name="Clum A."/>
            <person name="Culley D."/>
            <person name="Crous P.W."/>
            <person name="Fauchery L."/>
            <person name="Girlanda M."/>
            <person name="Hayes R.D."/>
            <person name="Keri Z."/>
            <person name="LaButti K."/>
            <person name="Lipzen A."/>
            <person name="Lombard V."/>
            <person name="Magnuson J."/>
            <person name="Maillard F."/>
            <person name="Murat C."/>
            <person name="Nolan M."/>
            <person name="Ohm R.A."/>
            <person name="Pangilinan J."/>
            <person name="Pereira M.F."/>
            <person name="Perotto S."/>
            <person name="Peter M."/>
            <person name="Pfister S."/>
            <person name="Riley R."/>
            <person name="Sitrit Y."/>
            <person name="Stielow J.B."/>
            <person name="Szollosi G."/>
            <person name="Zifcakova L."/>
            <person name="Stursova M."/>
            <person name="Spatafora J.W."/>
            <person name="Tedersoo L."/>
            <person name="Vaario L.M."/>
            <person name="Yamada A."/>
            <person name="Yan M."/>
            <person name="Wang P."/>
            <person name="Xu J."/>
            <person name="Bruns T."/>
            <person name="Baldrian P."/>
            <person name="Vilgalys R."/>
            <person name="Dunand C."/>
            <person name="Henrissat B."/>
            <person name="Grigoriev I.V."/>
            <person name="Hibbett D."/>
            <person name="Nagy L.G."/>
            <person name="Martin F.M."/>
        </authorList>
    </citation>
    <scope>NUCLEOTIDE SEQUENCE</scope>
    <source>
        <strain evidence="2">BED1</strain>
    </source>
</reference>
<dbReference type="Proteomes" id="UP001194468">
    <property type="component" value="Unassembled WGS sequence"/>
</dbReference>
<evidence type="ECO:0000313" key="3">
    <source>
        <dbReference type="Proteomes" id="UP001194468"/>
    </source>
</evidence>
<proteinExistence type="predicted"/>
<feature type="region of interest" description="Disordered" evidence="1">
    <location>
        <begin position="76"/>
        <end position="109"/>
    </location>
</feature>
<feature type="region of interest" description="Disordered" evidence="1">
    <location>
        <begin position="144"/>
        <end position="163"/>
    </location>
</feature>
<dbReference type="EMBL" id="WHUW01000037">
    <property type="protein sequence ID" value="KAF8432927.1"/>
    <property type="molecule type" value="Genomic_DNA"/>
</dbReference>
<evidence type="ECO:0000256" key="1">
    <source>
        <dbReference type="SAM" id="MobiDB-lite"/>
    </source>
</evidence>
<feature type="compositionally biased region" description="Polar residues" evidence="1">
    <location>
        <begin position="1"/>
        <end position="10"/>
    </location>
</feature>
<comment type="caution">
    <text evidence="2">The sequence shown here is derived from an EMBL/GenBank/DDBJ whole genome shotgun (WGS) entry which is preliminary data.</text>
</comment>
<feature type="region of interest" description="Disordered" evidence="1">
    <location>
        <begin position="1"/>
        <end position="28"/>
    </location>
</feature>
<protein>
    <submittedName>
        <fullName evidence="2">Uncharacterized protein</fullName>
    </submittedName>
</protein>